<organism evidence="2 3">
    <name type="scientific">Blattamonas nauphoetae</name>
    <dbReference type="NCBI Taxonomy" id="2049346"/>
    <lineage>
        <taxon>Eukaryota</taxon>
        <taxon>Metamonada</taxon>
        <taxon>Preaxostyla</taxon>
        <taxon>Oxymonadida</taxon>
        <taxon>Blattamonas</taxon>
    </lineage>
</organism>
<evidence type="ECO:0000313" key="3">
    <source>
        <dbReference type="Proteomes" id="UP001281761"/>
    </source>
</evidence>
<protein>
    <submittedName>
        <fullName evidence="2">Uncharacterized protein</fullName>
    </submittedName>
</protein>
<evidence type="ECO:0000256" key="1">
    <source>
        <dbReference type="SAM" id="MobiDB-lite"/>
    </source>
</evidence>
<dbReference type="EMBL" id="JARBJD010000099">
    <property type="protein sequence ID" value="KAK2952755.1"/>
    <property type="molecule type" value="Genomic_DNA"/>
</dbReference>
<gene>
    <name evidence="2" type="ORF">BLNAU_12223</name>
</gene>
<reference evidence="2 3" key="1">
    <citation type="journal article" date="2022" name="bioRxiv">
        <title>Genomics of Preaxostyla Flagellates Illuminates Evolutionary Transitions and the Path Towards Mitochondrial Loss.</title>
        <authorList>
            <person name="Novak L.V.F."/>
            <person name="Treitli S.C."/>
            <person name="Pyrih J."/>
            <person name="Halakuc P."/>
            <person name="Pipaliya S.V."/>
            <person name="Vacek V."/>
            <person name="Brzon O."/>
            <person name="Soukal P."/>
            <person name="Eme L."/>
            <person name="Dacks J.B."/>
            <person name="Karnkowska A."/>
            <person name="Elias M."/>
            <person name="Hampl V."/>
        </authorList>
    </citation>
    <scope>NUCLEOTIDE SEQUENCE [LARGE SCALE GENOMIC DNA]</scope>
    <source>
        <strain evidence="2">NAU3</strain>
        <tissue evidence="2">Gut</tissue>
    </source>
</reference>
<comment type="caution">
    <text evidence="2">The sequence shown here is derived from an EMBL/GenBank/DDBJ whole genome shotgun (WGS) entry which is preliminary data.</text>
</comment>
<feature type="region of interest" description="Disordered" evidence="1">
    <location>
        <begin position="216"/>
        <end position="276"/>
    </location>
</feature>
<feature type="region of interest" description="Disordered" evidence="1">
    <location>
        <begin position="134"/>
        <end position="157"/>
    </location>
</feature>
<evidence type="ECO:0000313" key="2">
    <source>
        <dbReference type="EMBL" id="KAK2952755.1"/>
    </source>
</evidence>
<feature type="compositionally biased region" description="Basic and acidic residues" evidence="1">
    <location>
        <begin position="136"/>
        <end position="154"/>
    </location>
</feature>
<accession>A0ABQ9XNG4</accession>
<sequence>MGLTKEEGYLALSIEEEVTSTPIKLTRDMSNLVPLIQPSQFVCATYKITSWRAGQEVSFPREEMDKLGAFLKTDNLIPRHEEWSDGAIDQAELAVLELSAFSVPEESRRKKKGTEVKKGERKKKCVWNTAQAKRKVGSEVRKNEEAREDSDGRMMTRSRALPDVMIVTLPVAASCSPTSLPVSSSHLSTTLPGSSLSAQTTLSAWLSHVPIGLPGFHHQPKQLSRTGRRSSQLLSHRRRRTSQPLSQAGHRMSQLVSQALQHRSQKLRKVESEDRK</sequence>
<name>A0ABQ9XNG4_9EUKA</name>
<keyword evidence="3" id="KW-1185">Reference proteome</keyword>
<proteinExistence type="predicted"/>
<dbReference type="Proteomes" id="UP001281761">
    <property type="component" value="Unassembled WGS sequence"/>
</dbReference>